<evidence type="ECO:0000256" key="3">
    <source>
        <dbReference type="SAM" id="SignalP"/>
    </source>
</evidence>
<feature type="compositionally biased region" description="Acidic residues" evidence="1">
    <location>
        <begin position="80"/>
        <end position="130"/>
    </location>
</feature>
<feature type="transmembrane region" description="Helical" evidence="2">
    <location>
        <begin position="227"/>
        <end position="248"/>
    </location>
</feature>
<organism evidence="4 5">
    <name type="scientific">Acanthaster planci</name>
    <name type="common">Crown-of-thorns starfish</name>
    <dbReference type="NCBI Taxonomy" id="133434"/>
    <lineage>
        <taxon>Eukaryota</taxon>
        <taxon>Metazoa</taxon>
        <taxon>Echinodermata</taxon>
        <taxon>Eleutherozoa</taxon>
        <taxon>Asterozoa</taxon>
        <taxon>Asteroidea</taxon>
        <taxon>Valvatacea</taxon>
        <taxon>Valvatida</taxon>
        <taxon>Acanthasteridae</taxon>
        <taxon>Acanthaster</taxon>
    </lineage>
</organism>
<feature type="compositionally biased region" description="Acidic residues" evidence="1">
    <location>
        <begin position="52"/>
        <end position="68"/>
    </location>
</feature>
<dbReference type="KEGG" id="aplc:110982762"/>
<evidence type="ECO:0000313" key="4">
    <source>
        <dbReference type="Proteomes" id="UP000694845"/>
    </source>
</evidence>
<keyword evidence="2" id="KW-0472">Membrane</keyword>
<feature type="compositionally biased region" description="Acidic residues" evidence="1">
    <location>
        <begin position="508"/>
        <end position="517"/>
    </location>
</feature>
<keyword evidence="4" id="KW-1185">Reference proteome</keyword>
<proteinExistence type="predicted"/>
<dbReference type="RefSeq" id="XP_022097094.1">
    <property type="nucleotide sequence ID" value="XM_022241402.1"/>
</dbReference>
<dbReference type="Pfam" id="PF14023">
    <property type="entry name" value="Bestrophin-like"/>
    <property type="match status" value="1"/>
</dbReference>
<sequence length="543" mass="60390">MSNCYKFGQCSRWCLGFGSPVLAIVLLVLASRACKVHGLTSPVPEPTGEPEPSGEPEGEPTGEPEPSGEPEGGPTGEPEPSGEPEGEPTGEPEPSGEPEGEPTGEAEPSGEPEGEPTGEPEPEEEPEPSDEPISVSEADGFRPSAMEVILPPFGLICVIVFGLSYLALRTELRRRANHDRRVRDLYLSQSSMKILKSFPKESRAFLEKEDIDILDSMQTFFNRPLGLCRIAMPGLLSLAFCPLVLFIYTPVTQFFWPADRFPRGQPNINEVIACFLAPAGLVYATSFGFSYQSAMSKQRSLISIISHEIGLLDQIIILTSHMVTTTYRQKAAMYRCVKEEVMSIILQIQGQRGESTADYQQNLSSGQLWKIIGTLRSATQEQERWHLDKEMVTKIIDRILMVNSASSERYEIMTATIHPLKWMFLETLGFFAFFGVLLLKAESYRMELCMCIMTVFSISILCYVVADLDSPFNGFFRVSTTGLTDLTKKTEEMYVLAMQGKDLYNCPDEGEDVGGEDEQSRRSSEAEIEIENVHVESKFDMKV</sequence>
<feature type="transmembrane region" description="Helical" evidence="2">
    <location>
        <begin position="422"/>
        <end position="441"/>
    </location>
</feature>
<feature type="signal peptide" evidence="3">
    <location>
        <begin position="1"/>
        <end position="38"/>
    </location>
</feature>
<gene>
    <name evidence="5" type="primary">LOC110982762</name>
</gene>
<evidence type="ECO:0000256" key="1">
    <source>
        <dbReference type="SAM" id="MobiDB-lite"/>
    </source>
</evidence>
<protein>
    <submittedName>
        <fullName evidence="5">LOW QUALITY PROTEIN: uncharacterized protein LOC110982762</fullName>
    </submittedName>
</protein>
<keyword evidence="2" id="KW-1133">Transmembrane helix</keyword>
<dbReference type="OMA" id="RYEIMTA"/>
<name>A0A8B7YUV9_ACAPL</name>
<dbReference type="OrthoDB" id="10020794at2759"/>
<feature type="transmembrane region" description="Helical" evidence="2">
    <location>
        <begin position="268"/>
        <end position="289"/>
    </location>
</feature>
<dbReference type="InterPro" id="IPR025333">
    <property type="entry name" value="DUF4239"/>
</dbReference>
<feature type="region of interest" description="Disordered" evidence="1">
    <location>
        <begin position="39"/>
        <end position="137"/>
    </location>
</feature>
<evidence type="ECO:0000313" key="5">
    <source>
        <dbReference type="RefSeq" id="XP_022097094.1"/>
    </source>
</evidence>
<accession>A0A8B7YUV9</accession>
<feature type="chain" id="PRO_5034606425" evidence="3">
    <location>
        <begin position="39"/>
        <end position="543"/>
    </location>
</feature>
<feature type="transmembrane region" description="Helical" evidence="2">
    <location>
        <begin position="448"/>
        <end position="466"/>
    </location>
</feature>
<feature type="compositionally biased region" description="Basic and acidic residues" evidence="1">
    <location>
        <begin position="518"/>
        <end position="527"/>
    </location>
</feature>
<dbReference type="GeneID" id="110982762"/>
<keyword evidence="3" id="KW-0732">Signal</keyword>
<dbReference type="AlphaFoldDB" id="A0A8B7YUV9"/>
<feature type="region of interest" description="Disordered" evidence="1">
    <location>
        <begin position="506"/>
        <end position="527"/>
    </location>
</feature>
<feature type="transmembrane region" description="Helical" evidence="2">
    <location>
        <begin position="149"/>
        <end position="168"/>
    </location>
</feature>
<reference evidence="5" key="1">
    <citation type="submission" date="2025-08" db="UniProtKB">
        <authorList>
            <consortium name="RefSeq"/>
        </authorList>
    </citation>
    <scope>IDENTIFICATION</scope>
</reference>
<evidence type="ECO:0000256" key="2">
    <source>
        <dbReference type="SAM" id="Phobius"/>
    </source>
</evidence>
<dbReference type="Proteomes" id="UP000694845">
    <property type="component" value="Unplaced"/>
</dbReference>
<keyword evidence="2" id="KW-0812">Transmembrane</keyword>